<dbReference type="GO" id="GO:0008324">
    <property type="term" value="F:monoatomic cation transmembrane transporter activity"/>
    <property type="evidence" value="ECO:0007669"/>
    <property type="project" value="InterPro"/>
</dbReference>
<dbReference type="InterPro" id="IPR038770">
    <property type="entry name" value="Na+/solute_symporter_sf"/>
</dbReference>
<dbReference type="GO" id="GO:1902600">
    <property type="term" value="P:proton transmembrane transport"/>
    <property type="evidence" value="ECO:0007669"/>
    <property type="project" value="InterPro"/>
</dbReference>
<feature type="transmembrane region" description="Helical" evidence="9">
    <location>
        <begin position="41"/>
        <end position="61"/>
    </location>
</feature>
<proteinExistence type="predicted"/>
<dbReference type="GO" id="GO:0006813">
    <property type="term" value="P:potassium ion transport"/>
    <property type="evidence" value="ECO:0007669"/>
    <property type="project" value="InterPro"/>
</dbReference>
<keyword evidence="8 9" id="KW-0472">Membrane</keyword>
<feature type="domain" description="RCK C-terminal" evidence="10">
    <location>
        <begin position="411"/>
        <end position="494"/>
    </location>
</feature>
<dbReference type="PROSITE" id="PS51202">
    <property type="entry name" value="RCK_C"/>
    <property type="match status" value="1"/>
</dbReference>
<feature type="transmembrane region" description="Helical" evidence="9">
    <location>
        <begin position="67"/>
        <end position="86"/>
    </location>
</feature>
<evidence type="ECO:0000256" key="7">
    <source>
        <dbReference type="ARBA" id="ARBA00023065"/>
    </source>
</evidence>
<dbReference type="InterPro" id="IPR006153">
    <property type="entry name" value="Cation/H_exchanger_TM"/>
</dbReference>
<evidence type="ECO:0000256" key="6">
    <source>
        <dbReference type="ARBA" id="ARBA00022989"/>
    </source>
</evidence>
<feature type="transmembrane region" description="Helical" evidence="9">
    <location>
        <begin position="309"/>
        <end position="336"/>
    </location>
</feature>
<feature type="transmembrane region" description="Helical" evidence="9">
    <location>
        <begin position="345"/>
        <end position="365"/>
    </location>
</feature>
<keyword evidence="6 9" id="KW-1133">Transmembrane helix</keyword>
<feature type="transmembrane region" description="Helical" evidence="9">
    <location>
        <begin position="127"/>
        <end position="149"/>
    </location>
</feature>
<name>A0A5R9B6T5_9MICC</name>
<evidence type="ECO:0000256" key="3">
    <source>
        <dbReference type="ARBA" id="ARBA00022449"/>
    </source>
</evidence>
<feature type="transmembrane region" description="Helical" evidence="9">
    <location>
        <begin position="6"/>
        <end position="29"/>
    </location>
</feature>
<dbReference type="SUPFAM" id="SSF116726">
    <property type="entry name" value="TrkA C-terminal domain-like"/>
    <property type="match status" value="1"/>
</dbReference>
<evidence type="ECO:0000256" key="5">
    <source>
        <dbReference type="ARBA" id="ARBA00022692"/>
    </source>
</evidence>
<reference evidence="11 12" key="1">
    <citation type="submission" date="2019-05" db="EMBL/GenBank/DDBJ databases">
        <title>Nesterenkonia sp. GY074 isolated from the Southern Atlantic Ocean.</title>
        <authorList>
            <person name="Zhang G."/>
        </authorList>
    </citation>
    <scope>NUCLEOTIDE SEQUENCE [LARGE SCALE GENOMIC DNA]</scope>
    <source>
        <strain evidence="11 12">GY074</strain>
    </source>
</reference>
<sequence>MSQRILARIVAVDAINLFMLVAALVTLAAIGGIRVGVRLGLPALLFFLFFGMILGEAGFGLEFDDATIAQGLGYAALVLILAEGGLTTKWREIRPSILLSVLLATVGVVVTIGLMTVIGHYALGLPIILALLFGAINAGTDAAAVFSVLRGIPVPARVRSVLEGESGLNDAPTVLIVTAATAVAVGTEPSGGIPVVALMIAAQLVGGIVLGVALGGVGVFVLRRFALPAAGLYPLAALAWAVMSYGVATQISVSGFAAVYMCAMVLGNGRLPHRQATQSFAEGTGWIAQIGLFVMLGMLASPGRITWEIVMSGLVAGLFLTFLVRPFAVFLCAVWFKMPWREQAFLSWAGLRGAVPIILATIPMAAEMEDADMLFDVVLVFVVAYTAIQAPSLPFVARLLGLTDVAPSTAVQIEPAPMDEQRADLIKITLSGPSLLTQLPLRDIQFPEHSQISLVMRKDESFVPSGQTHLQNEDQLLVVIPAEHEEQVREFFHRLSGG</sequence>
<keyword evidence="12" id="KW-1185">Reference proteome</keyword>
<evidence type="ECO:0000256" key="2">
    <source>
        <dbReference type="ARBA" id="ARBA00022448"/>
    </source>
</evidence>
<evidence type="ECO:0000256" key="8">
    <source>
        <dbReference type="ARBA" id="ARBA00023136"/>
    </source>
</evidence>
<dbReference type="EMBL" id="VAVZ01000070">
    <property type="protein sequence ID" value="TLP92236.1"/>
    <property type="molecule type" value="Genomic_DNA"/>
</dbReference>
<evidence type="ECO:0000256" key="4">
    <source>
        <dbReference type="ARBA" id="ARBA00022475"/>
    </source>
</evidence>
<protein>
    <submittedName>
        <fullName evidence="11">Potassium/proton antiporter</fullName>
    </submittedName>
</protein>
<dbReference type="Gene3D" id="3.30.70.1450">
    <property type="entry name" value="Regulator of K+ conductance, C-terminal domain"/>
    <property type="match status" value="1"/>
</dbReference>
<evidence type="ECO:0000256" key="1">
    <source>
        <dbReference type="ARBA" id="ARBA00004651"/>
    </source>
</evidence>
<evidence type="ECO:0000313" key="12">
    <source>
        <dbReference type="Proteomes" id="UP000310458"/>
    </source>
</evidence>
<gene>
    <name evidence="11" type="ORF">FEF26_14945</name>
</gene>
<dbReference type="NCBIfam" id="NF003716">
    <property type="entry name" value="PRK05326.1-3"/>
    <property type="match status" value="1"/>
</dbReference>
<feature type="transmembrane region" description="Helical" evidence="9">
    <location>
        <begin position="193"/>
        <end position="222"/>
    </location>
</feature>
<keyword evidence="4" id="KW-1003">Cell membrane</keyword>
<keyword evidence="2" id="KW-0813">Transport</keyword>
<dbReference type="PANTHER" id="PTHR32507">
    <property type="entry name" value="NA(+)/H(+) ANTIPORTER 1"/>
    <property type="match status" value="1"/>
</dbReference>
<dbReference type="Gene3D" id="1.20.1530.20">
    <property type="match status" value="1"/>
</dbReference>
<keyword evidence="3" id="KW-0050">Antiport</keyword>
<evidence type="ECO:0000256" key="9">
    <source>
        <dbReference type="SAM" id="Phobius"/>
    </source>
</evidence>
<evidence type="ECO:0000259" key="10">
    <source>
        <dbReference type="PROSITE" id="PS51202"/>
    </source>
</evidence>
<dbReference type="Pfam" id="PF00999">
    <property type="entry name" value="Na_H_Exchanger"/>
    <property type="match status" value="1"/>
</dbReference>
<dbReference type="OrthoDB" id="9810759at2"/>
<feature type="transmembrane region" description="Helical" evidence="9">
    <location>
        <begin position="98"/>
        <end position="121"/>
    </location>
</feature>
<dbReference type="InterPro" id="IPR036721">
    <property type="entry name" value="RCK_C_sf"/>
</dbReference>
<dbReference type="Proteomes" id="UP000310458">
    <property type="component" value="Unassembled WGS sequence"/>
</dbReference>
<dbReference type="PANTHER" id="PTHR32507:SF7">
    <property type="entry name" value="K(+)_H(+) ANTIPORTER NHAP2"/>
    <property type="match status" value="1"/>
</dbReference>
<accession>A0A5R9B6T5</accession>
<comment type="subcellular location">
    <subcellularLocation>
        <location evidence="1">Cell membrane</location>
        <topology evidence="1">Multi-pass membrane protein</topology>
    </subcellularLocation>
</comment>
<dbReference type="NCBIfam" id="NF003715">
    <property type="entry name" value="PRK05326.1-2"/>
    <property type="match status" value="1"/>
</dbReference>
<feature type="transmembrane region" description="Helical" evidence="9">
    <location>
        <begin position="283"/>
        <end position="303"/>
    </location>
</feature>
<dbReference type="GO" id="GO:0005886">
    <property type="term" value="C:plasma membrane"/>
    <property type="evidence" value="ECO:0007669"/>
    <property type="project" value="UniProtKB-SubCell"/>
</dbReference>
<dbReference type="AlphaFoldDB" id="A0A5R9B6T5"/>
<dbReference type="InterPro" id="IPR006037">
    <property type="entry name" value="RCK_C"/>
</dbReference>
<keyword evidence="5 9" id="KW-0812">Transmembrane</keyword>
<evidence type="ECO:0000313" key="11">
    <source>
        <dbReference type="EMBL" id="TLP92236.1"/>
    </source>
</evidence>
<keyword evidence="7" id="KW-0406">Ion transport</keyword>
<dbReference type="Pfam" id="PF02080">
    <property type="entry name" value="TrkA_C"/>
    <property type="match status" value="1"/>
</dbReference>
<dbReference type="GO" id="GO:0015297">
    <property type="term" value="F:antiporter activity"/>
    <property type="evidence" value="ECO:0007669"/>
    <property type="project" value="UniProtKB-KW"/>
</dbReference>
<comment type="caution">
    <text evidence="11">The sequence shown here is derived from an EMBL/GenBank/DDBJ whole genome shotgun (WGS) entry which is preliminary data.</text>
</comment>
<organism evidence="11 12">
    <name type="scientific">Nesterenkonia salmonea</name>
    <dbReference type="NCBI Taxonomy" id="1804987"/>
    <lineage>
        <taxon>Bacteria</taxon>
        <taxon>Bacillati</taxon>
        <taxon>Actinomycetota</taxon>
        <taxon>Actinomycetes</taxon>
        <taxon>Micrococcales</taxon>
        <taxon>Micrococcaceae</taxon>
        <taxon>Nesterenkonia</taxon>
    </lineage>
</organism>